<keyword evidence="6" id="KW-1185">Reference proteome</keyword>
<dbReference type="Proteomes" id="UP000803884">
    <property type="component" value="Unassembled WGS sequence"/>
</dbReference>
<dbReference type="GO" id="GO:0000981">
    <property type="term" value="F:DNA-binding transcription factor activity, RNA polymerase II-specific"/>
    <property type="evidence" value="ECO:0007669"/>
    <property type="project" value="InterPro"/>
</dbReference>
<dbReference type="InterPro" id="IPR036864">
    <property type="entry name" value="Zn2-C6_fun-type_DNA-bd_sf"/>
</dbReference>
<dbReference type="PANTHER" id="PTHR31668:SF10">
    <property type="entry name" value="ZN(II)2CYS6 TRANSCRIPTION FACTOR (EUROFUNG)"/>
    <property type="match status" value="1"/>
</dbReference>
<dbReference type="PROSITE" id="PS50048">
    <property type="entry name" value="ZN2_CY6_FUNGAL_2"/>
    <property type="match status" value="1"/>
</dbReference>
<dbReference type="GO" id="GO:0005634">
    <property type="term" value="C:nucleus"/>
    <property type="evidence" value="ECO:0007669"/>
    <property type="project" value="TreeGrafter"/>
</dbReference>
<dbReference type="AlphaFoldDB" id="A0AB34KWJ6"/>
<evidence type="ECO:0000256" key="3">
    <source>
        <dbReference type="SAM" id="MobiDB-lite"/>
    </source>
</evidence>
<dbReference type="Gene3D" id="4.10.240.10">
    <property type="entry name" value="Zn(2)-C6 fungal-type DNA-binding domain"/>
    <property type="match status" value="1"/>
</dbReference>
<dbReference type="CDD" id="cd00067">
    <property type="entry name" value="GAL4"/>
    <property type="match status" value="1"/>
</dbReference>
<evidence type="ECO:0000259" key="4">
    <source>
        <dbReference type="PROSITE" id="PS50048"/>
    </source>
</evidence>
<dbReference type="EMBL" id="JAAQHG020000005">
    <property type="protein sequence ID" value="KAL1589389.1"/>
    <property type="molecule type" value="Genomic_DNA"/>
</dbReference>
<dbReference type="InterPro" id="IPR001138">
    <property type="entry name" value="Zn2Cys6_DnaBD"/>
</dbReference>
<proteinExistence type="predicted"/>
<keyword evidence="1" id="KW-0479">Metal-binding</keyword>
<dbReference type="GO" id="GO:0003677">
    <property type="term" value="F:DNA binding"/>
    <property type="evidence" value="ECO:0007669"/>
    <property type="project" value="InterPro"/>
</dbReference>
<dbReference type="InterPro" id="IPR007219">
    <property type="entry name" value="XnlR_reg_dom"/>
</dbReference>
<dbReference type="GO" id="GO:0001080">
    <property type="term" value="P:nitrogen catabolite activation of transcription from RNA polymerase II promoter"/>
    <property type="evidence" value="ECO:0007669"/>
    <property type="project" value="TreeGrafter"/>
</dbReference>
<name>A0AB34KWJ6_9PEZI</name>
<dbReference type="GeneID" id="96003543"/>
<dbReference type="InterPro" id="IPR050797">
    <property type="entry name" value="Carb_Metab_Trans_Reg"/>
</dbReference>
<organism evidence="5 6">
    <name type="scientific">Cladosporium halotolerans</name>
    <dbReference type="NCBI Taxonomy" id="1052096"/>
    <lineage>
        <taxon>Eukaryota</taxon>
        <taxon>Fungi</taxon>
        <taxon>Dikarya</taxon>
        <taxon>Ascomycota</taxon>
        <taxon>Pezizomycotina</taxon>
        <taxon>Dothideomycetes</taxon>
        <taxon>Dothideomycetidae</taxon>
        <taxon>Cladosporiales</taxon>
        <taxon>Cladosporiaceae</taxon>
        <taxon>Cladosporium</taxon>
    </lineage>
</organism>
<dbReference type="SMART" id="SM00906">
    <property type="entry name" value="Fungal_trans"/>
    <property type="match status" value="1"/>
</dbReference>
<accession>A0AB34KWJ6</accession>
<feature type="region of interest" description="Disordered" evidence="3">
    <location>
        <begin position="64"/>
        <end position="90"/>
    </location>
</feature>
<protein>
    <recommendedName>
        <fullName evidence="4">Zn(2)-C6 fungal-type domain-containing protein</fullName>
    </recommendedName>
</protein>
<keyword evidence="2" id="KW-0539">Nucleus</keyword>
<dbReference type="GO" id="GO:0006351">
    <property type="term" value="P:DNA-templated transcription"/>
    <property type="evidence" value="ECO:0007669"/>
    <property type="project" value="InterPro"/>
</dbReference>
<evidence type="ECO:0000256" key="1">
    <source>
        <dbReference type="ARBA" id="ARBA00022723"/>
    </source>
</evidence>
<sequence length="650" mass="73662">MEQHEAGELPGSRPYRSHKLPACTVCRQRKGRCHVDDPTLPCRYCRRKSLTCDHGLNSKKLIRRHQTQQHGSQHQSPITQAPTNSPRRHDSSLVQMSFGEMQTLDDSSPIMVNPTMAEDLDVLERHLAPRNVAEVAEAQPYVRISNTLDESIVYRTVPRIRKGLQSTSSPGVRQREIMENVLGELHVAVIQLYFDVVNTHFPILDESSFWKLWRKDPKRISSTLMCDIYAVALPYWENSEVLRDRRRPDVQFAWNQAVLALRDDFMAPSLTTVHAALLDLLGRPIYSVTGNIITAGRTVSLAHSHGLHRDPSTWRASNGEISLRIRVWWAILIHDHWSSLSHGTPPNVVNDNYNVPLPSLASFVARGASDARKLASASFFQLCRLTSILGGILPLVYSLKLNYKEAWKSMRRIECALDEWEDTLSDSFGEDNGFSGHESVLRRSSSLFFCYLTLKLMLKRLAFKITLRDETQTQPEMKQYRFAEMQQSAIAVIDFVASLQREEFQQFWLPYAAHLLVSACTTLLRCVVESPHVETKRASVKSLSSMLSNLRVARELYNWDLAVLCIETCGQSIERIAAANQNPAQRDVANSSRTESRGEGLIEPAEAALQTTLGAQPPGDDAELLFSLDLPWDHLWDDIAQPWQPIVDYT</sequence>
<evidence type="ECO:0000313" key="5">
    <source>
        <dbReference type="EMBL" id="KAL1589389.1"/>
    </source>
</evidence>
<dbReference type="GO" id="GO:0008270">
    <property type="term" value="F:zinc ion binding"/>
    <property type="evidence" value="ECO:0007669"/>
    <property type="project" value="InterPro"/>
</dbReference>
<dbReference type="Pfam" id="PF04082">
    <property type="entry name" value="Fungal_trans"/>
    <property type="match status" value="1"/>
</dbReference>
<dbReference type="PROSITE" id="PS00463">
    <property type="entry name" value="ZN2_CY6_FUNGAL_1"/>
    <property type="match status" value="1"/>
</dbReference>
<gene>
    <name evidence="5" type="ORF">WHR41_02099</name>
</gene>
<feature type="domain" description="Zn(2)-C6 fungal-type" evidence="4">
    <location>
        <begin position="22"/>
        <end position="54"/>
    </location>
</feature>
<comment type="caution">
    <text evidence="5">The sequence shown here is derived from an EMBL/GenBank/DDBJ whole genome shotgun (WGS) entry which is preliminary data.</text>
</comment>
<dbReference type="CDD" id="cd12148">
    <property type="entry name" value="fungal_TF_MHR"/>
    <property type="match status" value="1"/>
</dbReference>
<evidence type="ECO:0000313" key="6">
    <source>
        <dbReference type="Proteomes" id="UP000803884"/>
    </source>
</evidence>
<evidence type="ECO:0000256" key="2">
    <source>
        <dbReference type="ARBA" id="ARBA00023242"/>
    </source>
</evidence>
<reference evidence="5 6" key="1">
    <citation type="journal article" date="2020" name="Microbiol. Resour. Announc.">
        <title>Draft Genome Sequence of a Cladosporium Species Isolated from the Mesophotic Ascidian Didemnum maculosum.</title>
        <authorList>
            <person name="Gioti A."/>
            <person name="Siaperas R."/>
            <person name="Nikolaivits E."/>
            <person name="Le Goff G."/>
            <person name="Ouazzani J."/>
            <person name="Kotoulas G."/>
            <person name="Topakas E."/>
        </authorList>
    </citation>
    <scope>NUCLEOTIDE SEQUENCE [LARGE SCALE GENOMIC DNA]</scope>
    <source>
        <strain evidence="5 6">TM138-S3</strain>
    </source>
</reference>
<dbReference type="RefSeq" id="XP_069232494.1">
    <property type="nucleotide sequence ID" value="XM_069370705.1"/>
</dbReference>
<dbReference type="PANTHER" id="PTHR31668">
    <property type="entry name" value="GLUCOSE TRANSPORT TRANSCRIPTION REGULATOR RGT1-RELATED-RELATED"/>
    <property type="match status" value="1"/>
</dbReference>
<dbReference type="SUPFAM" id="SSF57701">
    <property type="entry name" value="Zn2/Cys6 DNA-binding domain"/>
    <property type="match status" value="1"/>
</dbReference>